<feature type="compositionally biased region" description="Low complexity" evidence="5">
    <location>
        <begin position="72"/>
        <end position="84"/>
    </location>
</feature>
<evidence type="ECO:0000256" key="1">
    <source>
        <dbReference type="ARBA" id="ARBA00005436"/>
    </source>
</evidence>
<dbReference type="AlphaFoldDB" id="I3TDH6"/>
<dbReference type="KEGG" id="thg:TCELL_0389"/>
<evidence type="ECO:0000256" key="2">
    <source>
        <dbReference type="ARBA" id="ARBA00022980"/>
    </source>
</evidence>
<organism evidence="6 7">
    <name type="scientific">Thermogladius calderae (strain DSM 22663 / VKM B-2946 / 1633)</name>
    <dbReference type="NCBI Taxonomy" id="1184251"/>
    <lineage>
        <taxon>Archaea</taxon>
        <taxon>Thermoproteota</taxon>
        <taxon>Thermoprotei</taxon>
        <taxon>Desulfurococcales</taxon>
        <taxon>Desulfurococcaceae</taxon>
        <taxon>Thermogladius</taxon>
    </lineage>
</organism>
<proteinExistence type="inferred from homology"/>
<reference evidence="6 7" key="1">
    <citation type="journal article" date="2012" name="J. Bacteriol.">
        <title>Complete genome sequence of the hyperthermophilic cellulolytic Crenarchaeon 'Thermogladius cellulolyticus' 1633.</title>
        <authorList>
            <person name="Mardanov A.V."/>
            <person name="Kochetkova T.V."/>
            <person name="Beletsky A.V."/>
            <person name="Bonch-Osmolovskaya E.A."/>
            <person name="Ravin N.V."/>
            <person name="Skryabin K.G."/>
        </authorList>
    </citation>
    <scope>NUCLEOTIDE SEQUENCE [LARGE SCALE GENOMIC DNA]</scope>
    <source>
        <strain evidence="7">DSM 22663 / VKM B-2946 / 1633</strain>
    </source>
</reference>
<protein>
    <recommendedName>
        <fullName evidence="4">Large ribosomal subunit protein P1</fullName>
    </recommendedName>
</protein>
<keyword evidence="2 4" id="KW-0689">Ribosomal protein</keyword>
<comment type="function">
    <text evidence="4">Forms part of the ribosomal stalk, playing a central role in the interaction of the ribosome with GTP-bound translation factors.</text>
</comment>
<feature type="region of interest" description="Disordered" evidence="5">
    <location>
        <begin position="72"/>
        <end position="116"/>
    </location>
</feature>
<dbReference type="InterPro" id="IPR038716">
    <property type="entry name" value="P1/P2_N_sf"/>
</dbReference>
<dbReference type="STRING" id="1184251.TCELL_0389"/>
<feature type="compositionally biased region" description="Basic and acidic residues" evidence="5">
    <location>
        <begin position="85"/>
        <end position="100"/>
    </location>
</feature>
<evidence type="ECO:0000256" key="5">
    <source>
        <dbReference type="SAM" id="MobiDB-lite"/>
    </source>
</evidence>
<dbReference type="GO" id="GO:0003735">
    <property type="term" value="F:structural constituent of ribosome"/>
    <property type="evidence" value="ECO:0007669"/>
    <property type="project" value="InterPro"/>
</dbReference>
<dbReference type="Gene3D" id="1.10.10.1410">
    <property type="match status" value="1"/>
</dbReference>
<dbReference type="Pfam" id="PF00428">
    <property type="entry name" value="Ribosomal_60s"/>
    <property type="match status" value="1"/>
</dbReference>
<dbReference type="InterPro" id="IPR022295">
    <property type="entry name" value="Ribosomal_P1_arc"/>
</dbReference>
<dbReference type="CDD" id="cd05832">
    <property type="entry name" value="Ribosomal_L12p"/>
    <property type="match status" value="1"/>
</dbReference>
<dbReference type="HOGENOM" id="CLU_114656_2_0_2"/>
<evidence type="ECO:0000256" key="4">
    <source>
        <dbReference type="HAMAP-Rule" id="MF_01478"/>
    </source>
</evidence>
<dbReference type="NCBIfam" id="TIGR03685">
    <property type="entry name" value="ribo_P1_arch"/>
    <property type="match status" value="1"/>
</dbReference>
<dbReference type="Proteomes" id="UP000005270">
    <property type="component" value="Chromosome"/>
</dbReference>
<sequence>MRVEVMSIEYIYASLLLYRAGKEINEENVKKVLEAAGVAVDEVRVKSLVAALKTIDIGKVLEQALAAPVAAAPVAQPVQPQQQAAEKKEEEKKEEEKQETISEEQLAEGLGALFGM</sequence>
<keyword evidence="7" id="KW-1185">Reference proteome</keyword>
<evidence type="ECO:0000313" key="6">
    <source>
        <dbReference type="EMBL" id="AFK50814.1"/>
    </source>
</evidence>
<dbReference type="GO" id="GO:0006414">
    <property type="term" value="P:translational elongation"/>
    <property type="evidence" value="ECO:0007669"/>
    <property type="project" value="InterPro"/>
</dbReference>
<dbReference type="FunCoup" id="I3TDH6">
    <property type="interactions" value="63"/>
</dbReference>
<accession>I3TDH6</accession>
<gene>
    <name evidence="4" type="primary">rpl12</name>
    <name evidence="6" type="ordered locus">TCELL_0389</name>
</gene>
<evidence type="ECO:0000256" key="3">
    <source>
        <dbReference type="ARBA" id="ARBA00023274"/>
    </source>
</evidence>
<dbReference type="GO" id="GO:0005840">
    <property type="term" value="C:ribosome"/>
    <property type="evidence" value="ECO:0007669"/>
    <property type="project" value="UniProtKB-KW"/>
</dbReference>
<name>I3TDH6_THEC1</name>
<dbReference type="eggNOG" id="arCOG04287">
    <property type="taxonomic scope" value="Archaea"/>
</dbReference>
<comment type="subunit">
    <text evidence="4">Part of the 50S ribosomal subunit. Homodimer, it forms part of the ribosomal stalk which helps the ribosome interact with GTP-bound translation factors. Forms a heptameric L10(L12)2(L12)2(L12)2 complex, where L10 forms an elongated spine to which the L12 dimers bind in a sequential fashion.</text>
</comment>
<keyword evidence="3 4" id="KW-0687">Ribonucleoprotein</keyword>
<evidence type="ECO:0000313" key="7">
    <source>
        <dbReference type="Proteomes" id="UP000005270"/>
    </source>
</evidence>
<dbReference type="EMBL" id="CP003531">
    <property type="protein sequence ID" value="AFK50814.1"/>
    <property type="molecule type" value="Genomic_DNA"/>
</dbReference>
<dbReference type="FunFam" id="1.10.10.1410:FF:000002">
    <property type="entry name" value="60S acidic ribosomal protein P2"/>
    <property type="match status" value="1"/>
</dbReference>
<dbReference type="InterPro" id="IPR027534">
    <property type="entry name" value="Ribosomal_P1/P2"/>
</dbReference>
<dbReference type="GO" id="GO:1990904">
    <property type="term" value="C:ribonucleoprotein complex"/>
    <property type="evidence" value="ECO:0007669"/>
    <property type="project" value="UniProtKB-KW"/>
</dbReference>
<dbReference type="InParanoid" id="I3TDH6"/>
<dbReference type="HAMAP" id="MF_01478">
    <property type="entry name" value="Ribosomal_L12_arch"/>
    <property type="match status" value="1"/>
</dbReference>
<comment type="similarity">
    <text evidence="1 4">Belongs to the eukaryotic ribosomal protein P1/P2 family.</text>
</comment>